<keyword evidence="1" id="KW-0472">Membrane</keyword>
<accession>A0A699ZQE5</accession>
<dbReference type="GO" id="GO:0019432">
    <property type="term" value="P:triglyceride biosynthetic process"/>
    <property type="evidence" value="ECO:0007669"/>
    <property type="project" value="TreeGrafter"/>
</dbReference>
<dbReference type="GO" id="GO:0016746">
    <property type="term" value="F:acyltransferase activity"/>
    <property type="evidence" value="ECO:0007669"/>
    <property type="project" value="TreeGrafter"/>
</dbReference>
<keyword evidence="1" id="KW-0812">Transmembrane</keyword>
<dbReference type="InterPro" id="IPR043502">
    <property type="entry name" value="DNA/RNA_pol_sf"/>
</dbReference>
<keyword evidence="1" id="KW-1133">Transmembrane helix</keyword>
<keyword evidence="3" id="KW-1185">Reference proteome</keyword>
<feature type="transmembrane region" description="Helical" evidence="1">
    <location>
        <begin position="84"/>
        <end position="107"/>
    </location>
</feature>
<feature type="transmembrane region" description="Helical" evidence="1">
    <location>
        <begin position="114"/>
        <end position="131"/>
    </location>
</feature>
<comment type="caution">
    <text evidence="2">The sequence shown here is derived from an EMBL/GenBank/DDBJ whole genome shotgun (WGS) entry which is preliminary data.</text>
</comment>
<evidence type="ECO:0000313" key="2">
    <source>
        <dbReference type="EMBL" id="GFH21026.1"/>
    </source>
</evidence>
<dbReference type="SUPFAM" id="SSF56672">
    <property type="entry name" value="DNA/RNA polymerases"/>
    <property type="match status" value="1"/>
</dbReference>
<evidence type="ECO:0000313" key="3">
    <source>
        <dbReference type="Proteomes" id="UP000485058"/>
    </source>
</evidence>
<reference evidence="2 3" key="1">
    <citation type="submission" date="2020-02" db="EMBL/GenBank/DDBJ databases">
        <title>Draft genome sequence of Haematococcus lacustris strain NIES-144.</title>
        <authorList>
            <person name="Morimoto D."/>
            <person name="Nakagawa S."/>
            <person name="Yoshida T."/>
            <person name="Sawayama S."/>
        </authorList>
    </citation>
    <scope>NUCLEOTIDE SEQUENCE [LARGE SCALE GENOMIC DNA]</scope>
    <source>
        <strain evidence="2 3">NIES-144</strain>
    </source>
</reference>
<dbReference type="InterPro" id="IPR049941">
    <property type="entry name" value="LPLAT_7/PORCN-like"/>
</dbReference>
<dbReference type="PANTHER" id="PTHR13906">
    <property type="entry name" value="PORCUPINE"/>
    <property type="match status" value="1"/>
</dbReference>
<sequence length="211" mass="23241">MDEYTQRILRSALGGLLHDPFTSATSLLPHWEFEKALERELSLSKDQLRLALALLASVPLGLGIRLCRGTSVRHLYALLTGASLLYYTFGNGCLHAAIPAALTYLIMALMPRSCAAPVWILNFGYLIWLHVISCMGDSYEPGALDFTGAEMVLVLKLISLATCYQDARRLKKEALTMFSSAGIEQSRARCIAHVDLDAFYTQAEPLLTLAC</sequence>
<feature type="transmembrane region" description="Helical" evidence="1">
    <location>
        <begin position="48"/>
        <end position="64"/>
    </location>
</feature>
<dbReference type="GO" id="GO:0005783">
    <property type="term" value="C:endoplasmic reticulum"/>
    <property type="evidence" value="ECO:0007669"/>
    <property type="project" value="TreeGrafter"/>
</dbReference>
<dbReference type="GO" id="GO:0008654">
    <property type="term" value="P:phospholipid biosynthetic process"/>
    <property type="evidence" value="ECO:0007669"/>
    <property type="project" value="TreeGrafter"/>
</dbReference>
<organism evidence="2 3">
    <name type="scientific">Haematococcus lacustris</name>
    <name type="common">Green alga</name>
    <name type="synonym">Haematococcus pluvialis</name>
    <dbReference type="NCBI Taxonomy" id="44745"/>
    <lineage>
        <taxon>Eukaryota</taxon>
        <taxon>Viridiplantae</taxon>
        <taxon>Chlorophyta</taxon>
        <taxon>core chlorophytes</taxon>
        <taxon>Chlorophyceae</taxon>
        <taxon>CS clade</taxon>
        <taxon>Chlamydomonadales</taxon>
        <taxon>Haematococcaceae</taxon>
        <taxon>Haematococcus</taxon>
    </lineage>
</organism>
<protein>
    <submittedName>
        <fullName evidence="2">Uncharacterized protein</fullName>
    </submittedName>
</protein>
<proteinExistence type="predicted"/>
<dbReference type="Proteomes" id="UP000485058">
    <property type="component" value="Unassembled WGS sequence"/>
</dbReference>
<dbReference type="EMBL" id="BLLF01001747">
    <property type="protein sequence ID" value="GFH21026.1"/>
    <property type="molecule type" value="Genomic_DNA"/>
</dbReference>
<dbReference type="PANTHER" id="PTHR13906:SF4">
    <property type="entry name" value="LYSOPHOSPHOLIPID ACYLTRANSFERASE 6"/>
    <property type="match status" value="1"/>
</dbReference>
<dbReference type="AlphaFoldDB" id="A0A699ZQE5"/>
<evidence type="ECO:0000256" key="1">
    <source>
        <dbReference type="SAM" id="Phobius"/>
    </source>
</evidence>
<name>A0A699ZQE5_HAELA</name>
<gene>
    <name evidence="2" type="ORF">HaLaN_18249</name>
</gene>
<dbReference type="GO" id="GO:0030258">
    <property type="term" value="P:lipid modification"/>
    <property type="evidence" value="ECO:0007669"/>
    <property type="project" value="TreeGrafter"/>
</dbReference>
<dbReference type="GO" id="GO:0016020">
    <property type="term" value="C:membrane"/>
    <property type="evidence" value="ECO:0007669"/>
    <property type="project" value="TreeGrafter"/>
</dbReference>
<feature type="transmembrane region" description="Helical" evidence="1">
    <location>
        <begin position="143"/>
        <end position="164"/>
    </location>
</feature>